<sequence length="66" mass="7056">MPVSSISGSVSSPQVDVVIDTGNPYLNLTVDGFLKIGTVAATRALAEDTYHIVRKRSVSSNDFEKT</sequence>
<comment type="caution">
    <text evidence="1">The sequence shown here is derived from an EMBL/GenBank/DDBJ whole genome shotgun (WGS) entry which is preliminary data.</text>
</comment>
<organism evidence="1 2">
    <name type="scientific">Trifolium medium</name>
    <dbReference type="NCBI Taxonomy" id="97028"/>
    <lineage>
        <taxon>Eukaryota</taxon>
        <taxon>Viridiplantae</taxon>
        <taxon>Streptophyta</taxon>
        <taxon>Embryophyta</taxon>
        <taxon>Tracheophyta</taxon>
        <taxon>Spermatophyta</taxon>
        <taxon>Magnoliopsida</taxon>
        <taxon>eudicotyledons</taxon>
        <taxon>Gunneridae</taxon>
        <taxon>Pentapetalae</taxon>
        <taxon>rosids</taxon>
        <taxon>fabids</taxon>
        <taxon>Fabales</taxon>
        <taxon>Fabaceae</taxon>
        <taxon>Papilionoideae</taxon>
        <taxon>50 kb inversion clade</taxon>
        <taxon>NPAAA clade</taxon>
        <taxon>Hologalegina</taxon>
        <taxon>IRL clade</taxon>
        <taxon>Trifolieae</taxon>
        <taxon>Trifolium</taxon>
    </lineage>
</organism>
<dbReference type="Proteomes" id="UP000265520">
    <property type="component" value="Unassembled WGS sequence"/>
</dbReference>
<evidence type="ECO:0000313" key="1">
    <source>
        <dbReference type="EMBL" id="MCI08305.1"/>
    </source>
</evidence>
<protein>
    <submittedName>
        <fullName evidence="1">Outer envelope pore protein 16 chloroplastic-like</fullName>
    </submittedName>
</protein>
<keyword evidence="2" id="KW-1185">Reference proteome</keyword>
<name>A0A392PBQ3_9FABA</name>
<feature type="non-terminal residue" evidence="1">
    <location>
        <position position="66"/>
    </location>
</feature>
<evidence type="ECO:0000313" key="2">
    <source>
        <dbReference type="Proteomes" id="UP000265520"/>
    </source>
</evidence>
<dbReference type="AlphaFoldDB" id="A0A392PBQ3"/>
<dbReference type="EMBL" id="LXQA010081849">
    <property type="protein sequence ID" value="MCI11875.1"/>
    <property type="molecule type" value="Genomic_DNA"/>
</dbReference>
<proteinExistence type="predicted"/>
<accession>A0A392PBQ3</accession>
<reference evidence="1 2" key="1">
    <citation type="journal article" date="2018" name="Front. Plant Sci.">
        <title>Red Clover (Trifolium pratense) and Zigzag Clover (T. medium) - A Picture of Genomic Similarities and Differences.</title>
        <authorList>
            <person name="Dluhosova J."/>
            <person name="Istvanek J."/>
            <person name="Nedelnik J."/>
            <person name="Repkova J."/>
        </authorList>
    </citation>
    <scope>NUCLEOTIDE SEQUENCE [LARGE SCALE GENOMIC DNA]</scope>
    <source>
        <strain evidence="1">10/8</strain>
        <strain evidence="2">cv. 10/8</strain>
        <tissue evidence="1">Leaf</tissue>
    </source>
</reference>
<dbReference type="EMBL" id="LXQA010068548">
    <property type="protein sequence ID" value="MCI08305.1"/>
    <property type="molecule type" value="Genomic_DNA"/>
</dbReference>